<name>A0A9P8RP04_9PEZI</name>
<feature type="compositionally biased region" description="Low complexity" evidence="2">
    <location>
        <begin position="492"/>
        <end position="520"/>
    </location>
</feature>
<feature type="compositionally biased region" description="Polar residues" evidence="2">
    <location>
        <begin position="377"/>
        <end position="387"/>
    </location>
</feature>
<gene>
    <name evidence="3" type="ORF">BKA67DRAFT_662481</name>
</gene>
<feature type="compositionally biased region" description="Basic and acidic residues" evidence="2">
    <location>
        <begin position="72"/>
        <end position="86"/>
    </location>
</feature>
<evidence type="ECO:0000256" key="2">
    <source>
        <dbReference type="SAM" id="MobiDB-lite"/>
    </source>
</evidence>
<feature type="coiled-coil region" evidence="1">
    <location>
        <begin position="97"/>
        <end position="124"/>
    </location>
</feature>
<feature type="compositionally biased region" description="Polar residues" evidence="2">
    <location>
        <begin position="521"/>
        <end position="544"/>
    </location>
</feature>
<organism evidence="3 4">
    <name type="scientific">Truncatella angustata</name>
    <dbReference type="NCBI Taxonomy" id="152316"/>
    <lineage>
        <taxon>Eukaryota</taxon>
        <taxon>Fungi</taxon>
        <taxon>Dikarya</taxon>
        <taxon>Ascomycota</taxon>
        <taxon>Pezizomycotina</taxon>
        <taxon>Sordariomycetes</taxon>
        <taxon>Xylariomycetidae</taxon>
        <taxon>Amphisphaeriales</taxon>
        <taxon>Sporocadaceae</taxon>
        <taxon>Truncatella</taxon>
    </lineage>
</organism>
<feature type="region of interest" description="Disordered" evidence="2">
    <location>
        <begin position="24"/>
        <end position="87"/>
    </location>
</feature>
<dbReference type="PANTHER" id="PTHR40618">
    <property type="entry name" value="B-ZIP TRANSCRIPTION FACTOR (EUROFUNG)-RELATED"/>
    <property type="match status" value="1"/>
</dbReference>
<dbReference type="AlphaFoldDB" id="A0A9P8RP04"/>
<dbReference type="EMBL" id="JAGPXC010000008">
    <property type="protein sequence ID" value="KAH6647715.1"/>
    <property type="molecule type" value="Genomic_DNA"/>
</dbReference>
<dbReference type="GO" id="GO:0003700">
    <property type="term" value="F:DNA-binding transcription factor activity"/>
    <property type="evidence" value="ECO:0007669"/>
    <property type="project" value="InterPro"/>
</dbReference>
<dbReference type="CDD" id="cd14688">
    <property type="entry name" value="bZIP_YAP"/>
    <property type="match status" value="1"/>
</dbReference>
<feature type="region of interest" description="Disordered" evidence="2">
    <location>
        <begin position="372"/>
        <end position="415"/>
    </location>
</feature>
<accession>A0A9P8RP04</accession>
<evidence type="ECO:0000256" key="1">
    <source>
        <dbReference type="SAM" id="Coils"/>
    </source>
</evidence>
<evidence type="ECO:0000313" key="3">
    <source>
        <dbReference type="EMBL" id="KAH6647715.1"/>
    </source>
</evidence>
<dbReference type="OrthoDB" id="3555317at2759"/>
<dbReference type="Gene3D" id="1.20.5.170">
    <property type="match status" value="1"/>
</dbReference>
<keyword evidence="4" id="KW-1185">Reference proteome</keyword>
<sequence>MRVMQSDLAILNATQYEDGYGFQQGRAGKVTMKTPPSDRNGVDTKKRPRTTTIDEPTQGDPEDERKRARGRPRLDPTDQTPQDRRRTQIRLAQRAYRNRKESAITTLEKEVDGLKQANQQISLAYRDLLQHAMQKGLLEEDPEFGQRLMAIDALTKASAERTGKEDEADSSDSAAGSSGPRSIASKSPTSSLNPATLQQRQQQPQQLWGGIIVSHEAPTLPPQHLNHAVPNMPIPTGASNSVYEVLAQPNSHNASFPQSMPYNQPSVFSQSAWNTAHSPWNPLSSPNTYAWNELSFGRRLHRSAIQCAAMLITMSNPPPDKMMRVFGFSRLFETYEQIRERTLASAGLSINDDLSHWKYPIHSFGGAGTHFPEMPSQMPSLRTSSKGSPPGQVSPKPRLARPVNPFPHGPVDQRTGKLRESLIKLGGRIDIPGFDGIFWDPDEVEFYLLSNGVNIPPLCDHWVVELEDGTFAGPPAGNPSQAQTQSQGRAPSTSTSSNASARVLSTPSTAGTASTVATSTDLSTPETNSGSSIPAQIWQSQPTPTGAEPWARPFKQAAIAEEMAHMNATTTAQYQDPSLLGFGTDGQHPPSHLPIGAEFQGLSNLAEPSVPRKNVWKIDVEKFTSELVNRGHCLGRTPGFKPEDVDEAFWASVVSVDGF</sequence>
<protein>
    <recommendedName>
        <fullName evidence="5">BZIP domain-containing protein</fullName>
    </recommendedName>
</protein>
<dbReference type="InterPro" id="IPR046347">
    <property type="entry name" value="bZIP_sf"/>
</dbReference>
<feature type="compositionally biased region" description="Polar residues" evidence="2">
    <location>
        <begin position="184"/>
        <end position="197"/>
    </location>
</feature>
<feature type="region of interest" description="Disordered" evidence="2">
    <location>
        <begin position="158"/>
        <end position="205"/>
    </location>
</feature>
<dbReference type="SUPFAM" id="SSF57959">
    <property type="entry name" value="Leucine zipper domain"/>
    <property type="match status" value="1"/>
</dbReference>
<feature type="compositionally biased region" description="Polar residues" evidence="2">
    <location>
        <begin position="478"/>
        <end position="491"/>
    </location>
</feature>
<evidence type="ECO:0000313" key="4">
    <source>
        <dbReference type="Proteomes" id="UP000758603"/>
    </source>
</evidence>
<dbReference type="PANTHER" id="PTHR40618:SF1">
    <property type="entry name" value="B-ZIP TRANSCRIPTION FACTOR (EUROFUNG)"/>
    <property type="match status" value="1"/>
</dbReference>
<keyword evidence="1" id="KW-0175">Coiled coil</keyword>
<evidence type="ECO:0008006" key="5">
    <source>
        <dbReference type="Google" id="ProtNLM"/>
    </source>
</evidence>
<dbReference type="Proteomes" id="UP000758603">
    <property type="component" value="Unassembled WGS sequence"/>
</dbReference>
<comment type="caution">
    <text evidence="3">The sequence shown here is derived from an EMBL/GenBank/DDBJ whole genome shotgun (WGS) entry which is preliminary data.</text>
</comment>
<feature type="region of interest" description="Disordered" evidence="2">
    <location>
        <begin position="470"/>
        <end position="549"/>
    </location>
</feature>
<dbReference type="GeneID" id="70136901"/>
<reference evidence="3" key="1">
    <citation type="journal article" date="2021" name="Nat. Commun.">
        <title>Genetic determinants of endophytism in the Arabidopsis root mycobiome.</title>
        <authorList>
            <person name="Mesny F."/>
            <person name="Miyauchi S."/>
            <person name="Thiergart T."/>
            <person name="Pickel B."/>
            <person name="Atanasova L."/>
            <person name="Karlsson M."/>
            <person name="Huettel B."/>
            <person name="Barry K.W."/>
            <person name="Haridas S."/>
            <person name="Chen C."/>
            <person name="Bauer D."/>
            <person name="Andreopoulos W."/>
            <person name="Pangilinan J."/>
            <person name="LaButti K."/>
            <person name="Riley R."/>
            <person name="Lipzen A."/>
            <person name="Clum A."/>
            <person name="Drula E."/>
            <person name="Henrissat B."/>
            <person name="Kohler A."/>
            <person name="Grigoriev I.V."/>
            <person name="Martin F.M."/>
            <person name="Hacquard S."/>
        </authorList>
    </citation>
    <scope>NUCLEOTIDE SEQUENCE</scope>
    <source>
        <strain evidence="3">MPI-SDFR-AT-0073</strain>
    </source>
</reference>
<dbReference type="RefSeq" id="XP_045954227.1">
    <property type="nucleotide sequence ID" value="XM_046108010.1"/>
</dbReference>
<proteinExistence type="predicted"/>